<evidence type="ECO:0000256" key="5">
    <source>
        <dbReference type="ARBA" id="ARBA00022917"/>
    </source>
</evidence>
<dbReference type="EMBL" id="KB007857">
    <property type="protein sequence ID" value="ELR23647.1"/>
    <property type="molecule type" value="Genomic_DNA"/>
</dbReference>
<gene>
    <name evidence="11" type="ORF">ACA1_072800</name>
</gene>
<evidence type="ECO:0000256" key="4">
    <source>
        <dbReference type="ARBA" id="ARBA00022840"/>
    </source>
</evidence>
<dbReference type="Gene3D" id="1.10.730.10">
    <property type="entry name" value="Isoleucyl-tRNA Synthetase, Domain 1"/>
    <property type="match status" value="1"/>
</dbReference>
<dbReference type="CDD" id="cd07957">
    <property type="entry name" value="Anticodon_Ia_Met"/>
    <property type="match status" value="1"/>
</dbReference>
<evidence type="ECO:0000256" key="1">
    <source>
        <dbReference type="ARBA" id="ARBA00012838"/>
    </source>
</evidence>
<dbReference type="Proteomes" id="UP000011083">
    <property type="component" value="Unassembled WGS sequence"/>
</dbReference>
<keyword evidence="3 8" id="KW-0547">Nucleotide-binding</keyword>
<dbReference type="OMA" id="NMFLPDR"/>
<dbReference type="GO" id="GO:0005524">
    <property type="term" value="F:ATP binding"/>
    <property type="evidence" value="ECO:0007669"/>
    <property type="project" value="UniProtKB-KW"/>
</dbReference>
<dbReference type="EC" id="6.1.1.10" evidence="1"/>
<dbReference type="STRING" id="1257118.L8HEJ9"/>
<accession>L8HEJ9</accession>
<dbReference type="CDD" id="cd00814">
    <property type="entry name" value="MetRS_core"/>
    <property type="match status" value="1"/>
</dbReference>
<dbReference type="OrthoDB" id="24670at2759"/>
<evidence type="ECO:0000313" key="12">
    <source>
        <dbReference type="Proteomes" id="UP000011083"/>
    </source>
</evidence>
<dbReference type="PRINTS" id="PR01041">
    <property type="entry name" value="TRNASYNTHMET"/>
</dbReference>
<dbReference type="Gene3D" id="2.170.220.10">
    <property type="match status" value="1"/>
</dbReference>
<dbReference type="InterPro" id="IPR023457">
    <property type="entry name" value="Met-tRNA_synth_2"/>
</dbReference>
<keyword evidence="2 8" id="KW-0436">Ligase</keyword>
<comment type="similarity">
    <text evidence="8">Belongs to the class-I aminoacyl-tRNA synthetase family.</text>
</comment>
<dbReference type="InterPro" id="IPR014729">
    <property type="entry name" value="Rossmann-like_a/b/a_fold"/>
</dbReference>
<evidence type="ECO:0000313" key="11">
    <source>
        <dbReference type="EMBL" id="ELR23647.1"/>
    </source>
</evidence>
<dbReference type="InterPro" id="IPR015413">
    <property type="entry name" value="Methionyl/Leucyl_tRNA_Synth"/>
</dbReference>
<dbReference type="FunFam" id="2.170.220.10:FF:000001">
    <property type="entry name" value="methionine--tRNA ligase, mitochondrial"/>
    <property type="match status" value="1"/>
</dbReference>
<name>L8HEJ9_ACACF</name>
<dbReference type="GO" id="GO:0005739">
    <property type="term" value="C:mitochondrion"/>
    <property type="evidence" value="ECO:0007669"/>
    <property type="project" value="UniProtKB-ARBA"/>
</dbReference>
<keyword evidence="12" id="KW-1185">Reference proteome</keyword>
<reference evidence="11 12" key="1">
    <citation type="journal article" date="2013" name="Genome Biol.">
        <title>Genome of Acanthamoeba castellanii highlights extensive lateral gene transfer and early evolution of tyrosine kinase signaling.</title>
        <authorList>
            <person name="Clarke M."/>
            <person name="Lohan A.J."/>
            <person name="Liu B."/>
            <person name="Lagkouvardos I."/>
            <person name="Roy S."/>
            <person name="Zafar N."/>
            <person name="Bertelli C."/>
            <person name="Schilde C."/>
            <person name="Kianianmomeni A."/>
            <person name="Burglin T.R."/>
            <person name="Frech C."/>
            <person name="Turcotte B."/>
            <person name="Kopec K.O."/>
            <person name="Synnott J.M."/>
            <person name="Choo C."/>
            <person name="Paponov I."/>
            <person name="Finkler A."/>
            <person name="Soon Heng Tan C."/>
            <person name="Hutchins A.P."/>
            <person name="Weinmeier T."/>
            <person name="Rattei T."/>
            <person name="Chu J.S."/>
            <person name="Gimenez G."/>
            <person name="Irimia M."/>
            <person name="Rigden D.J."/>
            <person name="Fitzpatrick D.A."/>
            <person name="Lorenzo-Morales J."/>
            <person name="Bateman A."/>
            <person name="Chiu C.H."/>
            <person name="Tang P."/>
            <person name="Hegemann P."/>
            <person name="Fromm H."/>
            <person name="Raoult D."/>
            <person name="Greub G."/>
            <person name="Miranda-Saavedra D."/>
            <person name="Chen N."/>
            <person name="Nash P."/>
            <person name="Ginger M.L."/>
            <person name="Horn M."/>
            <person name="Schaap P."/>
            <person name="Caler L."/>
            <person name="Loftus B."/>
        </authorList>
    </citation>
    <scope>NUCLEOTIDE SEQUENCE [LARGE SCALE GENOMIC DNA]</scope>
    <source>
        <strain evidence="11 12">Neff</strain>
    </source>
</reference>
<feature type="domain" description="Methionyl/Leucyl tRNA synthetase" evidence="9">
    <location>
        <begin position="1"/>
        <end position="399"/>
    </location>
</feature>
<sequence>MVTTPIFYVNGSPHIGHLYSALVADALARWHRMLGASTLFVTGTDEHGLKIQEAAKGKGKTPAQFCDEVSEEFRSLMVQADISNDQFIRTTEERHKKAVHALWKLLEDRGYIYKGKYEGWYCVSDEAFLTPVQVADGTATIKPSDTAGPWQLLTTWRIEQPGVDKQGNPCKVSLESGHVVEWVVEENYKFKLSAFQKPLLRWLENTDQGGSVIPRVRANELFGLLRERELQDLSISRIGSRIKWGIPVPSDDGHTIYVWLDALTNYLTAAGFPWDGEASAAMSVPPSSAWPADYHIIGKDIIRFHTIYWIAFLMAAELPLPKKIVAHAHWTVNRHKMSKSLGNVVTPNEIIGKYGLDPVRYFLLRDGGMVDDGDFSHETLVSKLNNDLADTLGNLFARLTAPSLNPAGLVPACGDLTADDQAFVDRMQRLPDRVSEHYTNVEFGPGISAIFEILYDANKYLQDNEPWKLRKTDPRRCETVLYVALEAARLSALLLQPIMPRSAAKMLDMLGVAADERSAQALTYGRQPGAKLVKEILFTKVK</sequence>
<evidence type="ECO:0000259" key="10">
    <source>
        <dbReference type="Pfam" id="PF19303"/>
    </source>
</evidence>
<dbReference type="VEuPathDB" id="AmoebaDB:ACA1_072800"/>
<dbReference type="GeneID" id="14924629"/>
<dbReference type="InterPro" id="IPR014758">
    <property type="entry name" value="Met-tRNA_synth"/>
</dbReference>
<proteinExistence type="inferred from homology"/>
<dbReference type="SUPFAM" id="SSF47323">
    <property type="entry name" value="Anticodon-binding domain of a subclass of class I aminoacyl-tRNA synthetases"/>
    <property type="match status" value="1"/>
</dbReference>
<dbReference type="InterPro" id="IPR033911">
    <property type="entry name" value="MetRS_core"/>
</dbReference>
<dbReference type="GO" id="GO:0004825">
    <property type="term" value="F:methionine-tRNA ligase activity"/>
    <property type="evidence" value="ECO:0007669"/>
    <property type="project" value="UniProtKB-EC"/>
</dbReference>
<organism evidence="11 12">
    <name type="scientific">Acanthamoeba castellanii (strain ATCC 30010 / Neff)</name>
    <dbReference type="NCBI Taxonomy" id="1257118"/>
    <lineage>
        <taxon>Eukaryota</taxon>
        <taxon>Amoebozoa</taxon>
        <taxon>Discosea</taxon>
        <taxon>Longamoebia</taxon>
        <taxon>Centramoebida</taxon>
        <taxon>Acanthamoebidae</taxon>
        <taxon>Acanthamoeba</taxon>
    </lineage>
</organism>
<dbReference type="PANTHER" id="PTHR43326">
    <property type="entry name" value="METHIONYL-TRNA SYNTHETASE"/>
    <property type="match status" value="1"/>
</dbReference>
<dbReference type="InterPro" id="IPR009080">
    <property type="entry name" value="tRNAsynth_Ia_anticodon-bd"/>
</dbReference>
<dbReference type="Gene3D" id="3.40.50.620">
    <property type="entry name" value="HUPs"/>
    <property type="match status" value="1"/>
</dbReference>
<dbReference type="AlphaFoldDB" id="L8HEJ9"/>
<comment type="catalytic activity">
    <reaction evidence="7">
        <text>tRNA(Met) + L-methionine + ATP = L-methionyl-tRNA(Met) + AMP + diphosphate</text>
        <dbReference type="Rhea" id="RHEA:13481"/>
        <dbReference type="Rhea" id="RHEA-COMP:9667"/>
        <dbReference type="Rhea" id="RHEA-COMP:9698"/>
        <dbReference type="ChEBI" id="CHEBI:30616"/>
        <dbReference type="ChEBI" id="CHEBI:33019"/>
        <dbReference type="ChEBI" id="CHEBI:57844"/>
        <dbReference type="ChEBI" id="CHEBI:78442"/>
        <dbReference type="ChEBI" id="CHEBI:78530"/>
        <dbReference type="ChEBI" id="CHEBI:456215"/>
        <dbReference type="EC" id="6.1.1.10"/>
    </reaction>
</comment>
<dbReference type="Pfam" id="PF09334">
    <property type="entry name" value="tRNA-synt_1g"/>
    <property type="match status" value="1"/>
</dbReference>
<dbReference type="SUPFAM" id="SSF52374">
    <property type="entry name" value="Nucleotidylyl transferase"/>
    <property type="match status" value="1"/>
</dbReference>
<evidence type="ECO:0000256" key="8">
    <source>
        <dbReference type="RuleBase" id="RU363039"/>
    </source>
</evidence>
<dbReference type="GO" id="GO:0006431">
    <property type="term" value="P:methionyl-tRNA aminoacylation"/>
    <property type="evidence" value="ECO:0007669"/>
    <property type="project" value="InterPro"/>
</dbReference>
<evidence type="ECO:0000256" key="2">
    <source>
        <dbReference type="ARBA" id="ARBA00022598"/>
    </source>
</evidence>
<keyword evidence="4 8" id="KW-0067">ATP-binding</keyword>
<dbReference type="InterPro" id="IPR041872">
    <property type="entry name" value="Anticodon_Met"/>
</dbReference>
<keyword evidence="5 8" id="KW-0648">Protein biosynthesis</keyword>
<keyword evidence="6 8" id="KW-0030">Aminoacyl-tRNA synthetase</keyword>
<evidence type="ECO:0000259" key="9">
    <source>
        <dbReference type="Pfam" id="PF09334"/>
    </source>
</evidence>
<dbReference type="NCBIfam" id="TIGR00398">
    <property type="entry name" value="metG"/>
    <property type="match status" value="1"/>
</dbReference>
<dbReference type="PANTHER" id="PTHR43326:SF1">
    <property type="entry name" value="METHIONINE--TRNA LIGASE, MITOCHONDRIAL"/>
    <property type="match status" value="1"/>
</dbReference>
<feature type="domain" description="Methionyl-tRNA synthetase anticodon-binding" evidence="10">
    <location>
        <begin position="410"/>
        <end position="541"/>
    </location>
</feature>
<evidence type="ECO:0000256" key="7">
    <source>
        <dbReference type="ARBA" id="ARBA00047364"/>
    </source>
</evidence>
<evidence type="ECO:0000256" key="6">
    <source>
        <dbReference type="ARBA" id="ARBA00023146"/>
    </source>
</evidence>
<evidence type="ECO:0000256" key="3">
    <source>
        <dbReference type="ARBA" id="ARBA00022741"/>
    </source>
</evidence>
<dbReference type="RefSeq" id="XP_004353175.1">
    <property type="nucleotide sequence ID" value="XM_004353123.1"/>
</dbReference>
<dbReference type="Pfam" id="PF19303">
    <property type="entry name" value="Anticodon_3"/>
    <property type="match status" value="1"/>
</dbReference>
<dbReference type="KEGG" id="acan:ACA1_072800"/>
<protein>
    <recommendedName>
        <fullName evidence="1">methionine--tRNA ligase</fullName>
        <ecNumber evidence="1">6.1.1.10</ecNumber>
    </recommendedName>
</protein>